<protein>
    <recommendedName>
        <fullName evidence="2">Exo-alpha-sialidase</fullName>
    </recommendedName>
</protein>
<dbReference type="EMBL" id="BARS01040535">
    <property type="protein sequence ID" value="GAG36757.1"/>
    <property type="molecule type" value="Genomic_DNA"/>
</dbReference>
<evidence type="ECO:0000313" key="1">
    <source>
        <dbReference type="EMBL" id="GAG36757.1"/>
    </source>
</evidence>
<name>X0XN37_9ZZZZ</name>
<reference evidence="1" key="1">
    <citation type="journal article" date="2014" name="Front. Microbiol.">
        <title>High frequency of phylogenetically diverse reductive dehalogenase-homologous genes in deep subseafloor sedimentary metagenomes.</title>
        <authorList>
            <person name="Kawai M."/>
            <person name="Futagami T."/>
            <person name="Toyoda A."/>
            <person name="Takaki Y."/>
            <person name="Nishi S."/>
            <person name="Hori S."/>
            <person name="Arai W."/>
            <person name="Tsubouchi T."/>
            <person name="Morono Y."/>
            <person name="Uchiyama I."/>
            <person name="Ito T."/>
            <person name="Fujiyama A."/>
            <person name="Inagaki F."/>
            <person name="Takami H."/>
        </authorList>
    </citation>
    <scope>NUCLEOTIDE SEQUENCE</scope>
    <source>
        <strain evidence="1">Expedition CK06-06</strain>
    </source>
</reference>
<dbReference type="AlphaFoldDB" id="X0XN37"/>
<dbReference type="SUPFAM" id="SSF50939">
    <property type="entry name" value="Sialidases"/>
    <property type="match status" value="1"/>
</dbReference>
<proteinExistence type="predicted"/>
<dbReference type="InterPro" id="IPR036278">
    <property type="entry name" value="Sialidase_sf"/>
</dbReference>
<gene>
    <name evidence="1" type="ORF">S01H1_61771</name>
</gene>
<comment type="caution">
    <text evidence="1">The sequence shown here is derived from an EMBL/GenBank/DDBJ whole genome shotgun (WGS) entry which is preliminary data.</text>
</comment>
<feature type="non-terminal residue" evidence="1">
    <location>
        <position position="1"/>
    </location>
</feature>
<evidence type="ECO:0008006" key="2">
    <source>
        <dbReference type="Google" id="ProtNLM"/>
    </source>
</evidence>
<accession>X0XN37</accession>
<sequence length="193" mass="20372">RPEFALHIIAPGSGTQSHEVAIGTDEGNNVHAFWISDDDMPYYSFSTDHAETWREPIMVAPAHVTGTGFPTIAGGADGRAAFAYIGETANGSDWSGYIGVITDAHADEPLITTVAVNDPDDLLDTNPSTHGSRLGGFGDFIDICIDPEGRPWAGMAHDPAGEIGIMVTMAMGPALRGELRDLEPIELGGPDTL</sequence>
<organism evidence="1">
    <name type="scientific">marine sediment metagenome</name>
    <dbReference type="NCBI Taxonomy" id="412755"/>
    <lineage>
        <taxon>unclassified sequences</taxon>
        <taxon>metagenomes</taxon>
        <taxon>ecological metagenomes</taxon>
    </lineage>
</organism>